<dbReference type="Gene3D" id="3.40.50.720">
    <property type="entry name" value="NAD(P)-binding Rossmann-like Domain"/>
    <property type="match status" value="1"/>
</dbReference>
<dbReference type="Pfam" id="PF14748">
    <property type="entry name" value="P5CR_dimer"/>
    <property type="match status" value="1"/>
</dbReference>
<dbReference type="Gene3D" id="1.10.3730.10">
    <property type="entry name" value="ProC C-terminal domain-like"/>
    <property type="match status" value="1"/>
</dbReference>
<feature type="domain" description="Pyrroline-5-carboxylate reductase catalytic N-terminal" evidence="12">
    <location>
        <begin position="5"/>
        <end position="102"/>
    </location>
</feature>
<dbReference type="InterPro" id="IPR028939">
    <property type="entry name" value="P5C_Rdtase_cat_N"/>
</dbReference>
<evidence type="ECO:0000313" key="14">
    <source>
        <dbReference type="EMBL" id="MBB6431188.1"/>
    </source>
</evidence>
<reference evidence="14 15" key="1">
    <citation type="submission" date="2020-08" db="EMBL/GenBank/DDBJ databases">
        <title>Genomic Encyclopedia of Type Strains, Phase IV (KMG-IV): sequencing the most valuable type-strain genomes for metagenomic binning, comparative biology and taxonomic classification.</title>
        <authorList>
            <person name="Goeker M."/>
        </authorList>
    </citation>
    <scope>NUCLEOTIDE SEQUENCE [LARGE SCALE GENOMIC DNA]</scope>
    <source>
        <strain evidence="14 15">DSM 103725</strain>
    </source>
</reference>
<evidence type="ECO:0000256" key="1">
    <source>
        <dbReference type="ARBA" id="ARBA00004496"/>
    </source>
</evidence>
<gene>
    <name evidence="8" type="primary">proC</name>
    <name evidence="14" type="ORF">HNQ40_002994</name>
</gene>
<evidence type="ECO:0000313" key="15">
    <source>
        <dbReference type="Proteomes" id="UP000541810"/>
    </source>
</evidence>
<keyword evidence="6 8" id="KW-0521">NADP</keyword>
<feature type="domain" description="Pyrroline-5-carboxylate reductase dimerisation" evidence="13">
    <location>
        <begin position="165"/>
        <end position="268"/>
    </location>
</feature>
<dbReference type="SUPFAM" id="SSF51735">
    <property type="entry name" value="NAD(P)-binding Rossmann-fold domains"/>
    <property type="match status" value="1"/>
</dbReference>
<dbReference type="HAMAP" id="MF_01925">
    <property type="entry name" value="P5C_reductase"/>
    <property type="match status" value="1"/>
</dbReference>
<dbReference type="Proteomes" id="UP000541810">
    <property type="component" value="Unassembled WGS sequence"/>
</dbReference>
<comment type="function">
    <text evidence="8">Catalyzes the reduction of 1-pyrroline-5-carboxylate (PCA) to L-proline.</text>
</comment>
<keyword evidence="7 8" id="KW-0560">Oxidoreductase</keyword>
<comment type="subcellular location">
    <subcellularLocation>
        <location evidence="1 8">Cytoplasm</location>
    </subcellularLocation>
</comment>
<keyword evidence="4 8" id="KW-0028">Amino-acid biosynthesis</keyword>
<keyword evidence="5 8" id="KW-0641">Proline biosynthesis</keyword>
<evidence type="ECO:0000256" key="3">
    <source>
        <dbReference type="ARBA" id="ARBA00022490"/>
    </source>
</evidence>
<evidence type="ECO:0000256" key="8">
    <source>
        <dbReference type="HAMAP-Rule" id="MF_01925"/>
    </source>
</evidence>
<accession>A0A7X0H8P6</accession>
<dbReference type="PANTHER" id="PTHR11645:SF0">
    <property type="entry name" value="PYRROLINE-5-CARBOXYLATE REDUCTASE 3"/>
    <property type="match status" value="1"/>
</dbReference>
<feature type="binding site" evidence="10">
    <location>
        <position position="56"/>
    </location>
    <ligand>
        <name>NADPH</name>
        <dbReference type="ChEBI" id="CHEBI:57783"/>
    </ligand>
</feature>
<dbReference type="AlphaFoldDB" id="A0A7X0H8P6"/>
<evidence type="ECO:0000256" key="11">
    <source>
        <dbReference type="RuleBase" id="RU003903"/>
    </source>
</evidence>
<dbReference type="NCBIfam" id="TIGR00112">
    <property type="entry name" value="proC"/>
    <property type="match status" value="1"/>
</dbReference>
<dbReference type="EC" id="1.5.1.2" evidence="8 9"/>
<evidence type="ECO:0000256" key="5">
    <source>
        <dbReference type="ARBA" id="ARBA00022650"/>
    </source>
</evidence>
<dbReference type="InterPro" id="IPR029036">
    <property type="entry name" value="P5CR_dimer"/>
</dbReference>
<dbReference type="FunFam" id="3.40.50.720:FF:000190">
    <property type="entry name" value="Pyrroline-5-carboxylate reductase"/>
    <property type="match status" value="1"/>
</dbReference>
<dbReference type="GO" id="GO:0005737">
    <property type="term" value="C:cytoplasm"/>
    <property type="evidence" value="ECO:0007669"/>
    <property type="project" value="UniProtKB-SubCell"/>
</dbReference>
<dbReference type="PANTHER" id="PTHR11645">
    <property type="entry name" value="PYRROLINE-5-CARBOXYLATE REDUCTASE"/>
    <property type="match status" value="1"/>
</dbReference>
<comment type="caution">
    <text evidence="14">The sequence shown here is derived from an EMBL/GenBank/DDBJ whole genome shotgun (WGS) entry which is preliminary data.</text>
</comment>
<organism evidence="14 15">
    <name type="scientific">Algisphaera agarilytica</name>
    <dbReference type="NCBI Taxonomy" id="1385975"/>
    <lineage>
        <taxon>Bacteria</taxon>
        <taxon>Pseudomonadati</taxon>
        <taxon>Planctomycetota</taxon>
        <taxon>Phycisphaerae</taxon>
        <taxon>Phycisphaerales</taxon>
        <taxon>Phycisphaeraceae</taxon>
        <taxon>Algisphaera</taxon>
    </lineage>
</organism>
<dbReference type="GO" id="GO:0055129">
    <property type="term" value="P:L-proline biosynthetic process"/>
    <property type="evidence" value="ECO:0007669"/>
    <property type="project" value="UniProtKB-UniRule"/>
</dbReference>
<dbReference type="PIRSF" id="PIRSF000193">
    <property type="entry name" value="Pyrrol-5-carb_rd"/>
    <property type="match status" value="1"/>
</dbReference>
<dbReference type="FunFam" id="1.10.3730.10:FF:000001">
    <property type="entry name" value="Pyrroline-5-carboxylate reductase"/>
    <property type="match status" value="1"/>
</dbReference>
<evidence type="ECO:0000256" key="4">
    <source>
        <dbReference type="ARBA" id="ARBA00022605"/>
    </source>
</evidence>
<dbReference type="GO" id="GO:0004735">
    <property type="term" value="F:pyrroline-5-carboxylate reductase activity"/>
    <property type="evidence" value="ECO:0007669"/>
    <property type="project" value="UniProtKB-UniRule"/>
</dbReference>
<comment type="catalytic activity">
    <reaction evidence="8">
        <text>L-proline + NAD(+) = (S)-1-pyrroline-5-carboxylate + NADH + 2 H(+)</text>
        <dbReference type="Rhea" id="RHEA:14105"/>
        <dbReference type="ChEBI" id="CHEBI:15378"/>
        <dbReference type="ChEBI" id="CHEBI:17388"/>
        <dbReference type="ChEBI" id="CHEBI:57540"/>
        <dbReference type="ChEBI" id="CHEBI:57945"/>
        <dbReference type="ChEBI" id="CHEBI:60039"/>
        <dbReference type="EC" id="1.5.1.2"/>
    </reaction>
</comment>
<evidence type="ECO:0000256" key="7">
    <source>
        <dbReference type="ARBA" id="ARBA00023002"/>
    </source>
</evidence>
<comment type="catalytic activity">
    <reaction evidence="8 11">
        <text>L-proline + NADP(+) = (S)-1-pyrroline-5-carboxylate + NADPH + 2 H(+)</text>
        <dbReference type="Rhea" id="RHEA:14109"/>
        <dbReference type="ChEBI" id="CHEBI:15378"/>
        <dbReference type="ChEBI" id="CHEBI:17388"/>
        <dbReference type="ChEBI" id="CHEBI:57783"/>
        <dbReference type="ChEBI" id="CHEBI:58349"/>
        <dbReference type="ChEBI" id="CHEBI:60039"/>
        <dbReference type="EC" id="1.5.1.2"/>
    </reaction>
</comment>
<dbReference type="InterPro" id="IPR008927">
    <property type="entry name" value="6-PGluconate_DH-like_C_sf"/>
</dbReference>
<feature type="binding site" evidence="10">
    <location>
        <begin position="8"/>
        <end position="13"/>
    </location>
    <ligand>
        <name>NADP(+)</name>
        <dbReference type="ChEBI" id="CHEBI:58349"/>
    </ligand>
</feature>
<dbReference type="EMBL" id="JACHGY010000001">
    <property type="protein sequence ID" value="MBB6431188.1"/>
    <property type="molecule type" value="Genomic_DNA"/>
</dbReference>
<dbReference type="RefSeq" id="WP_184678675.1">
    <property type="nucleotide sequence ID" value="NZ_JACHGY010000001.1"/>
</dbReference>
<dbReference type="Pfam" id="PF03807">
    <property type="entry name" value="F420_oxidored"/>
    <property type="match status" value="1"/>
</dbReference>
<evidence type="ECO:0000256" key="6">
    <source>
        <dbReference type="ARBA" id="ARBA00022857"/>
    </source>
</evidence>
<protein>
    <recommendedName>
        <fullName evidence="8 9">Pyrroline-5-carboxylate reductase</fullName>
        <shortName evidence="8">P5C reductase</shortName>
        <shortName evidence="8">P5CR</shortName>
        <ecNumber evidence="8 9">1.5.1.2</ecNumber>
    </recommendedName>
    <alternativeName>
        <fullName evidence="8">PCA reductase</fullName>
    </alternativeName>
</protein>
<comment type="similarity">
    <text evidence="2 8 11">Belongs to the pyrroline-5-carboxylate reductase family.</text>
</comment>
<keyword evidence="15" id="KW-1185">Reference proteome</keyword>
<name>A0A7X0H8P6_9BACT</name>
<dbReference type="InterPro" id="IPR000304">
    <property type="entry name" value="Pyrroline-COOH_reductase"/>
</dbReference>
<evidence type="ECO:0000256" key="2">
    <source>
        <dbReference type="ARBA" id="ARBA00005525"/>
    </source>
</evidence>
<feature type="binding site" evidence="10">
    <location>
        <begin position="69"/>
        <end position="72"/>
    </location>
    <ligand>
        <name>NADP(+)</name>
        <dbReference type="ChEBI" id="CHEBI:58349"/>
    </ligand>
</feature>
<dbReference type="InterPro" id="IPR036291">
    <property type="entry name" value="NAD(P)-bd_dom_sf"/>
</dbReference>
<evidence type="ECO:0000256" key="10">
    <source>
        <dbReference type="PIRSR" id="PIRSR000193-1"/>
    </source>
</evidence>
<proteinExistence type="inferred from homology"/>
<dbReference type="PROSITE" id="PS00521">
    <property type="entry name" value="P5CR"/>
    <property type="match status" value="1"/>
</dbReference>
<keyword evidence="3 8" id="KW-0963">Cytoplasm</keyword>
<evidence type="ECO:0000259" key="13">
    <source>
        <dbReference type="Pfam" id="PF14748"/>
    </source>
</evidence>
<sequence length="270" mass="28124">MRYPLGFIGAGNMAEAIARGAARTGVIPAEQMIAADPSEERLQVFESFGVTSASDNLGLVNAADTVVLAVKPQMLSALGEPGQGAWWAIDPERHTFISIMAGISSAKICEAIGKPVRVVRVMPNTPLMVGKGMAGVALGEHAQPGDDELAMRLFGACGEAVRVSEKDLDAVTAVSGSGPAYVFYLAEAMQAAADELGLSEQARLLVNQTILGSAELLSQSDDTPAELRRKVTSPGGTTAAAIGHLEEQGVRETIVAALRAARDRSIELGK</sequence>
<dbReference type="SUPFAM" id="SSF48179">
    <property type="entry name" value="6-phosphogluconate dehydrogenase C-terminal domain-like"/>
    <property type="match status" value="1"/>
</dbReference>
<dbReference type="UniPathway" id="UPA00098">
    <property type="reaction ID" value="UER00361"/>
</dbReference>
<evidence type="ECO:0000259" key="12">
    <source>
        <dbReference type="Pfam" id="PF03807"/>
    </source>
</evidence>
<evidence type="ECO:0000256" key="9">
    <source>
        <dbReference type="NCBIfam" id="TIGR00112"/>
    </source>
</evidence>
<comment type="pathway">
    <text evidence="8 11">Amino-acid biosynthesis; L-proline biosynthesis; L-proline from L-glutamate 5-semialdehyde: step 1/1.</text>
</comment>
<dbReference type="InterPro" id="IPR053790">
    <property type="entry name" value="P5CR-like_CS"/>
</dbReference>